<dbReference type="EMBL" id="JBHUNP010000001">
    <property type="protein sequence ID" value="MFD2646639.1"/>
    <property type="molecule type" value="Genomic_DNA"/>
</dbReference>
<comment type="caution">
    <text evidence="2">The sequence shown here is derived from an EMBL/GenBank/DDBJ whole genome shotgun (WGS) entry which is preliminary data.</text>
</comment>
<evidence type="ECO:0000313" key="3">
    <source>
        <dbReference type="Proteomes" id="UP001597521"/>
    </source>
</evidence>
<evidence type="ECO:0000256" key="1">
    <source>
        <dbReference type="SAM" id="SignalP"/>
    </source>
</evidence>
<keyword evidence="1" id="KW-0732">Signal</keyword>
<feature type="signal peptide" evidence="1">
    <location>
        <begin position="1"/>
        <end position="21"/>
    </location>
</feature>
<protein>
    <recommendedName>
        <fullName evidence="4">Phospholipid-binding protein</fullName>
    </recommendedName>
</protein>
<dbReference type="RefSeq" id="WP_386831422.1">
    <property type="nucleotide sequence ID" value="NZ_JBHUNP010000001.1"/>
</dbReference>
<dbReference type="Proteomes" id="UP001597521">
    <property type="component" value="Unassembled WGS sequence"/>
</dbReference>
<proteinExistence type="predicted"/>
<evidence type="ECO:0000313" key="2">
    <source>
        <dbReference type="EMBL" id="MFD2646639.1"/>
    </source>
</evidence>
<dbReference type="SUPFAM" id="SSF49777">
    <property type="entry name" value="PEBP-like"/>
    <property type="match status" value="1"/>
</dbReference>
<dbReference type="InterPro" id="IPR036610">
    <property type="entry name" value="PEBP-like_sf"/>
</dbReference>
<accession>A0ABW5QGH0</accession>
<gene>
    <name evidence="2" type="ORF">ACFSX5_02395</name>
</gene>
<reference evidence="3" key="1">
    <citation type="journal article" date="2019" name="Int. J. Syst. Evol. Microbiol.">
        <title>The Global Catalogue of Microorganisms (GCM) 10K type strain sequencing project: providing services to taxonomists for standard genome sequencing and annotation.</title>
        <authorList>
            <consortium name="The Broad Institute Genomics Platform"/>
            <consortium name="The Broad Institute Genome Sequencing Center for Infectious Disease"/>
            <person name="Wu L."/>
            <person name="Ma J."/>
        </authorList>
    </citation>
    <scope>NUCLEOTIDE SEQUENCE [LARGE SCALE GENOMIC DNA]</scope>
    <source>
        <strain evidence="3">CCM 7427</strain>
    </source>
</reference>
<sequence>MQLHLLAAAAATVLVAVPATAFEVDFDFSNVRPCAGGSLRITPSPEFRLSGVPDGTAVLDFRLHDLTADIQHGGKALDYQGEPAIAADTFKYIGPCPIRGTHTYEWTVRALDSAGGELGVTTAQGEFTATRP</sequence>
<dbReference type="Gene3D" id="3.90.280.10">
    <property type="entry name" value="PEBP-like"/>
    <property type="match status" value="1"/>
</dbReference>
<name>A0ABW5QGH0_9HYPH</name>
<feature type="chain" id="PRO_5046165962" description="Phospholipid-binding protein" evidence="1">
    <location>
        <begin position="22"/>
        <end position="132"/>
    </location>
</feature>
<evidence type="ECO:0008006" key="4">
    <source>
        <dbReference type="Google" id="ProtNLM"/>
    </source>
</evidence>
<organism evidence="2 3">
    <name type="scientific">Devosia albogilva</name>
    <dbReference type="NCBI Taxonomy" id="429726"/>
    <lineage>
        <taxon>Bacteria</taxon>
        <taxon>Pseudomonadati</taxon>
        <taxon>Pseudomonadota</taxon>
        <taxon>Alphaproteobacteria</taxon>
        <taxon>Hyphomicrobiales</taxon>
        <taxon>Devosiaceae</taxon>
        <taxon>Devosia</taxon>
    </lineage>
</organism>
<keyword evidence="3" id="KW-1185">Reference proteome</keyword>